<gene>
    <name evidence="2" type="ORF">P175DRAFT_0500422</name>
</gene>
<dbReference type="EMBL" id="MSFN02000003">
    <property type="protein sequence ID" value="PTU21530.1"/>
    <property type="molecule type" value="Genomic_DNA"/>
</dbReference>
<dbReference type="RefSeq" id="XP_040752922.1">
    <property type="nucleotide sequence ID" value="XM_040896953.1"/>
</dbReference>
<dbReference type="VEuPathDB" id="FungiDB:P175DRAFT_0500422"/>
<evidence type="ECO:0000313" key="3">
    <source>
        <dbReference type="Proteomes" id="UP000244073"/>
    </source>
</evidence>
<organism evidence="2 3">
    <name type="scientific">Aspergillus ochraceoroseus IBT 24754</name>
    <dbReference type="NCBI Taxonomy" id="1392256"/>
    <lineage>
        <taxon>Eukaryota</taxon>
        <taxon>Fungi</taxon>
        <taxon>Dikarya</taxon>
        <taxon>Ascomycota</taxon>
        <taxon>Pezizomycotina</taxon>
        <taxon>Eurotiomycetes</taxon>
        <taxon>Eurotiomycetidae</taxon>
        <taxon>Eurotiales</taxon>
        <taxon>Aspergillaceae</taxon>
        <taxon>Aspergillus</taxon>
        <taxon>Aspergillus subgen. Nidulantes</taxon>
    </lineage>
</organism>
<protein>
    <submittedName>
        <fullName evidence="2">Uncharacterized protein</fullName>
    </submittedName>
</protein>
<keyword evidence="1" id="KW-1133">Transmembrane helix</keyword>
<name>A0A2T5LZ14_9EURO</name>
<dbReference type="AlphaFoldDB" id="A0A2T5LZ14"/>
<accession>A0A2T5LZ14</accession>
<reference evidence="2 3" key="1">
    <citation type="journal article" date="2018" name="Proc. Natl. Acad. Sci. U.S.A.">
        <title>Linking secondary metabolites to gene clusters through genome sequencing of six diverse Aspergillus species.</title>
        <authorList>
            <person name="Kaerboelling I."/>
            <person name="Vesth T.C."/>
            <person name="Frisvad J.C."/>
            <person name="Nybo J.L."/>
            <person name="Theobald S."/>
            <person name="Kuo A."/>
            <person name="Bowyer P."/>
            <person name="Matsuda Y."/>
            <person name="Mondo S."/>
            <person name="Lyhne E.K."/>
            <person name="Kogle M.E."/>
            <person name="Clum A."/>
            <person name="Lipzen A."/>
            <person name="Salamov A."/>
            <person name="Ngan C.Y."/>
            <person name="Daum C."/>
            <person name="Chiniquy J."/>
            <person name="Barry K."/>
            <person name="LaButti K."/>
            <person name="Haridas S."/>
            <person name="Simmons B.A."/>
            <person name="Magnuson J.K."/>
            <person name="Mortensen U.H."/>
            <person name="Larsen T.O."/>
            <person name="Grigoriev I.V."/>
            <person name="Baker S.E."/>
            <person name="Andersen M.R."/>
        </authorList>
    </citation>
    <scope>NUCLEOTIDE SEQUENCE [LARGE SCALE GENOMIC DNA]</scope>
    <source>
        <strain evidence="2 3">IBT 24754</strain>
    </source>
</reference>
<sequence>MMGDELSQLTGRYPGLYFWLQVSVPESSIYMSIHICIYTVIGSISRSRATQRQMYTLS</sequence>
<dbReference type="Proteomes" id="UP000244073">
    <property type="component" value="Unassembled WGS sequence"/>
</dbReference>
<evidence type="ECO:0000313" key="2">
    <source>
        <dbReference type="EMBL" id="PTU21530.1"/>
    </source>
</evidence>
<comment type="caution">
    <text evidence="2">The sequence shown here is derived from an EMBL/GenBank/DDBJ whole genome shotgun (WGS) entry which is preliminary data.</text>
</comment>
<proteinExistence type="predicted"/>
<keyword evidence="1" id="KW-0812">Transmembrane</keyword>
<keyword evidence="1" id="KW-0472">Membrane</keyword>
<dbReference type="GeneID" id="63813835"/>
<evidence type="ECO:0000256" key="1">
    <source>
        <dbReference type="SAM" id="Phobius"/>
    </source>
</evidence>
<feature type="transmembrane region" description="Helical" evidence="1">
    <location>
        <begin position="27"/>
        <end position="45"/>
    </location>
</feature>